<dbReference type="InterPro" id="IPR008928">
    <property type="entry name" value="6-hairpin_glycosidase_sf"/>
</dbReference>
<name>A0ABV5ZPG7_9PSEU</name>
<organism evidence="2 3">
    <name type="scientific">Allokutzneria oryzae</name>
    <dbReference type="NCBI Taxonomy" id="1378989"/>
    <lineage>
        <taxon>Bacteria</taxon>
        <taxon>Bacillati</taxon>
        <taxon>Actinomycetota</taxon>
        <taxon>Actinomycetes</taxon>
        <taxon>Pseudonocardiales</taxon>
        <taxon>Pseudonocardiaceae</taxon>
        <taxon>Allokutzneria</taxon>
    </lineage>
</organism>
<sequence>MRLRAAFAALILVLSTALPASAADHRARAKAANSALAQFYDQNTGLYRTTNWWNAANALNAELDSDRLLGTSTGRAHAVTTHAKHSPGGFLNDYYDDQGWWALTWINAYELTRDGRYLNSARSLFQDITGAWDNTCGGGVWWNRERRYKNAITNELFITIAAKLARVTSEAHYRDWALRGWNWFRSTGMLNRGDLVNDGLDSACRNNSGAMWTYNQGVILQALVELTAVTGDRGHLDVAHRIAGAATRMLSVDQRVLLEPCEPSCGADGPQFKGIFARGLRDLHRADGRNSYRAFLASSAQSLWTTSRNSANQIGLSWTGPFDTADAARQSSAQDALNAAVAVSAPVAAPSPRAAAACADRGSASSYGRTATLWLCDNGFHGHLQGAQAGDQIYVSTDNLRYAVTTVSADATEANTPAGFWGRFRTCLRIGDRPQLTPACTPHSTS</sequence>
<protein>
    <submittedName>
        <fullName evidence="2">Glycoside hydrolase family 76 protein</fullName>
    </submittedName>
</protein>
<dbReference type="PANTHER" id="PTHR47791">
    <property type="entry name" value="MEIOTICALLY UP-REGULATED GENE 191 PROTEIN"/>
    <property type="match status" value="1"/>
</dbReference>
<reference evidence="2 3" key="1">
    <citation type="submission" date="2024-09" db="EMBL/GenBank/DDBJ databases">
        <authorList>
            <person name="Sun Q."/>
            <person name="Mori K."/>
        </authorList>
    </citation>
    <scope>NUCLEOTIDE SEQUENCE [LARGE SCALE GENOMIC DNA]</scope>
    <source>
        <strain evidence="2 3">TBRC 7907</strain>
    </source>
</reference>
<dbReference type="RefSeq" id="WP_377849900.1">
    <property type="nucleotide sequence ID" value="NZ_JBHLZU010000002.1"/>
</dbReference>
<evidence type="ECO:0000313" key="3">
    <source>
        <dbReference type="Proteomes" id="UP001589693"/>
    </source>
</evidence>
<dbReference type="GO" id="GO:0016787">
    <property type="term" value="F:hydrolase activity"/>
    <property type="evidence" value="ECO:0007669"/>
    <property type="project" value="UniProtKB-KW"/>
</dbReference>
<dbReference type="InterPro" id="IPR005198">
    <property type="entry name" value="Glyco_hydro_76"/>
</dbReference>
<gene>
    <name evidence="2" type="ORF">ACFFQA_02465</name>
</gene>
<proteinExistence type="predicted"/>
<dbReference type="Pfam" id="PF03663">
    <property type="entry name" value="Glyco_hydro_76"/>
    <property type="match status" value="1"/>
</dbReference>
<keyword evidence="3" id="KW-1185">Reference proteome</keyword>
<dbReference type="PANTHER" id="PTHR47791:SF1">
    <property type="entry name" value="ENDO MANNANASE, GH76 FAMILY (EUROFUNG)"/>
    <property type="match status" value="1"/>
</dbReference>
<dbReference type="InterPro" id="IPR053169">
    <property type="entry name" value="MUG_Protein"/>
</dbReference>
<feature type="signal peptide" evidence="1">
    <location>
        <begin position="1"/>
        <end position="22"/>
    </location>
</feature>
<keyword evidence="2" id="KW-0378">Hydrolase</keyword>
<dbReference type="EMBL" id="JBHLZU010000002">
    <property type="protein sequence ID" value="MFB9902795.1"/>
    <property type="molecule type" value="Genomic_DNA"/>
</dbReference>
<dbReference type="Gene3D" id="1.50.10.20">
    <property type="match status" value="1"/>
</dbReference>
<dbReference type="Proteomes" id="UP001589693">
    <property type="component" value="Unassembled WGS sequence"/>
</dbReference>
<comment type="caution">
    <text evidence="2">The sequence shown here is derived from an EMBL/GenBank/DDBJ whole genome shotgun (WGS) entry which is preliminary data.</text>
</comment>
<keyword evidence="1" id="KW-0732">Signal</keyword>
<evidence type="ECO:0000313" key="2">
    <source>
        <dbReference type="EMBL" id="MFB9902795.1"/>
    </source>
</evidence>
<evidence type="ECO:0000256" key="1">
    <source>
        <dbReference type="SAM" id="SignalP"/>
    </source>
</evidence>
<accession>A0ABV5ZPG7</accession>
<dbReference type="SUPFAM" id="SSF48208">
    <property type="entry name" value="Six-hairpin glycosidases"/>
    <property type="match status" value="1"/>
</dbReference>
<feature type="chain" id="PRO_5045179561" evidence="1">
    <location>
        <begin position="23"/>
        <end position="446"/>
    </location>
</feature>